<dbReference type="PANTHER" id="PTHR43674:SF13">
    <property type="entry name" value="CN HYDROLASE DOMAIN-CONTAINING PROTEIN"/>
    <property type="match status" value="1"/>
</dbReference>
<evidence type="ECO:0000313" key="3">
    <source>
        <dbReference type="EMBL" id="ARK19488.1"/>
    </source>
</evidence>
<protein>
    <submittedName>
        <fullName evidence="3">Hydrolase</fullName>
    </submittedName>
</protein>
<dbReference type="Pfam" id="PF00795">
    <property type="entry name" value="CN_hydrolase"/>
    <property type="match status" value="1"/>
</dbReference>
<dbReference type="PANTHER" id="PTHR43674">
    <property type="entry name" value="NITRILASE C965.09-RELATED"/>
    <property type="match status" value="1"/>
</dbReference>
<dbReference type="SUPFAM" id="SSF56317">
    <property type="entry name" value="Carbon-nitrogen hydrolase"/>
    <property type="match status" value="1"/>
</dbReference>
<proteinExistence type="predicted"/>
<dbReference type="GO" id="GO:0016811">
    <property type="term" value="F:hydrolase activity, acting on carbon-nitrogen (but not peptide) bonds, in linear amides"/>
    <property type="evidence" value="ECO:0007669"/>
    <property type="project" value="TreeGrafter"/>
</dbReference>
<dbReference type="EMBL" id="KY379149">
    <property type="protein sequence ID" value="ARK19488.1"/>
    <property type="molecule type" value="Genomic_DNA"/>
</dbReference>
<name>A0A1W6EUT8_9ACTN</name>
<evidence type="ECO:0000256" key="1">
    <source>
        <dbReference type="ARBA" id="ARBA00022801"/>
    </source>
</evidence>
<evidence type="ECO:0000259" key="2">
    <source>
        <dbReference type="PROSITE" id="PS50263"/>
    </source>
</evidence>
<accession>A0A1W6EUT8</accession>
<dbReference type="AlphaFoldDB" id="A0A1W6EUT8"/>
<dbReference type="InterPro" id="IPR036526">
    <property type="entry name" value="C-N_Hydrolase_sf"/>
</dbReference>
<organism evidence="3">
    <name type="scientific">Streptomyces zelensis</name>
    <dbReference type="NCBI Taxonomy" id="1981977"/>
    <lineage>
        <taxon>Bacteria</taxon>
        <taxon>Bacillati</taxon>
        <taxon>Actinomycetota</taxon>
        <taxon>Actinomycetes</taxon>
        <taxon>Kitasatosporales</taxon>
        <taxon>Streptomycetaceae</taxon>
        <taxon>Streptomyces</taxon>
    </lineage>
</organism>
<dbReference type="CDD" id="cd07197">
    <property type="entry name" value="nitrilase"/>
    <property type="match status" value="1"/>
</dbReference>
<feature type="domain" description="CN hydrolase" evidence="2">
    <location>
        <begin position="2"/>
        <end position="237"/>
    </location>
</feature>
<dbReference type="Gene3D" id="3.60.110.10">
    <property type="entry name" value="Carbon-nitrogen hydrolase"/>
    <property type="match status" value="1"/>
</dbReference>
<gene>
    <name evidence="3" type="primary">c10M</name>
</gene>
<reference evidence="3" key="1">
    <citation type="journal article" date="2017" name="ACS Chem. Biol.">
        <title>Unified Biosynthetic Origin of the Benzodipyrrole Subunits in CC-1065.</title>
        <authorList>
            <person name="Wu S."/>
            <person name="Jian X.H."/>
            <person name="Yuan H."/>
            <person name="Jin W.B."/>
            <person name="Yin Y."/>
            <person name="Wang L.Y."/>
            <person name="Zhao J."/>
            <person name="Tang G.L."/>
        </authorList>
    </citation>
    <scope>NUCLEOTIDE SEQUENCE</scope>
    <source>
        <strain evidence="3">NRRL 11183</strain>
    </source>
</reference>
<dbReference type="InterPro" id="IPR050345">
    <property type="entry name" value="Aliph_Amidase/BUP"/>
</dbReference>
<keyword evidence="1 3" id="KW-0378">Hydrolase</keyword>
<dbReference type="PROSITE" id="PS50263">
    <property type="entry name" value="CN_HYDROLASE"/>
    <property type="match status" value="1"/>
</dbReference>
<sequence length="273" mass="28687">MSQIFVAQYRRRADARSTLEAVVGRLGERVGPHAGFVVLPENAFAAPDAGPLPAALRDEALTRLAELARRRGAYVLTGSWAEENAAGTGLDQVARLLDPAGEIRAVVRRSVDDRGATATGDDFPVVDTEHGRVGVLLGQDFWLVEPPRIQCLAGAELLLVAGSTSAATTDSQHAAVWGIATLNTVGVALAAGLDAPSAGGSGIAVPDGFLAWAGTRESVPGAAWDPDHIRHLRQPDLRFQETLWFGLWARRPELYGSLTGGQRSAGATIGTEG</sequence>
<dbReference type="InterPro" id="IPR003010">
    <property type="entry name" value="C-N_Hydrolase"/>
</dbReference>